<feature type="compositionally biased region" description="Acidic residues" evidence="2">
    <location>
        <begin position="113"/>
        <end position="125"/>
    </location>
</feature>
<sequence>MNALLSIFSPLKETVNSRNGRALDRLAGIATPHKRAGRMPRKSVSFDMTPKAHLKHSPPHLGRTPLVRKRREPPTQLDADEEPEDDNHTDSGPEPEPTGVDKSITEIAGPSEPEVEPSEPTEPVDEATHPAAADNLVDATDSEFGFTAFVDHKWDGDAMKIQVEWDGGQRTWEPEAMLHDDAPAALLEYWRRQPGGRPDNPRQPGLYEIHAIRKHSRDRKRLFVEWVGYGPAENTWEPRAVVADAAPEILSSYFDSLPRPKRRRVR</sequence>
<feature type="region of interest" description="Disordered" evidence="2">
    <location>
        <begin position="49"/>
        <end position="127"/>
    </location>
</feature>
<reference evidence="4 5" key="1">
    <citation type="journal article" date="2016" name="Genome Biol. Evol.">
        <title>Divergent and convergent evolution of fungal pathogenicity.</title>
        <authorList>
            <person name="Shang Y."/>
            <person name="Xiao G."/>
            <person name="Zheng P."/>
            <person name="Cen K."/>
            <person name="Zhan S."/>
            <person name="Wang C."/>
        </authorList>
    </citation>
    <scope>NUCLEOTIDE SEQUENCE [LARGE SCALE GENOMIC DNA]</scope>
    <source>
        <strain evidence="4 5">ARSEF 2679</strain>
    </source>
</reference>
<dbReference type="CDD" id="cd00024">
    <property type="entry name" value="CD_CSD"/>
    <property type="match status" value="2"/>
</dbReference>
<dbReference type="InterPro" id="IPR016197">
    <property type="entry name" value="Chromo-like_dom_sf"/>
</dbReference>
<comment type="caution">
    <text evidence="4">The sequence shown here is derived from an EMBL/GenBank/DDBJ whole genome shotgun (WGS) entry which is preliminary data.</text>
</comment>
<dbReference type="SMART" id="SM00298">
    <property type="entry name" value="CHROMO"/>
    <property type="match status" value="2"/>
</dbReference>
<dbReference type="InterPro" id="IPR000953">
    <property type="entry name" value="Chromo/chromo_shadow_dom"/>
</dbReference>
<evidence type="ECO:0000313" key="5">
    <source>
        <dbReference type="Proteomes" id="UP000076744"/>
    </source>
</evidence>
<dbReference type="SUPFAM" id="SSF54160">
    <property type="entry name" value="Chromo domain-like"/>
    <property type="match status" value="2"/>
</dbReference>
<dbReference type="Proteomes" id="UP000076744">
    <property type="component" value="Unassembled WGS sequence"/>
</dbReference>
<comment type="subunit">
    <text evidence="1">Component of the NuA4 histone acetyltransferase complex.</text>
</comment>
<organism evidence="4 5">
    <name type="scientific">Cordyceps fumosorosea (strain ARSEF 2679)</name>
    <name type="common">Isaria fumosorosea</name>
    <dbReference type="NCBI Taxonomy" id="1081104"/>
    <lineage>
        <taxon>Eukaryota</taxon>
        <taxon>Fungi</taxon>
        <taxon>Dikarya</taxon>
        <taxon>Ascomycota</taxon>
        <taxon>Pezizomycotina</taxon>
        <taxon>Sordariomycetes</taxon>
        <taxon>Hypocreomycetidae</taxon>
        <taxon>Hypocreales</taxon>
        <taxon>Cordycipitaceae</taxon>
        <taxon>Cordyceps</taxon>
    </lineage>
</organism>
<protein>
    <submittedName>
        <fullName evidence="4">Chromo domain protein</fullName>
    </submittedName>
</protein>
<dbReference type="EMBL" id="AZHB01000016">
    <property type="protein sequence ID" value="OAA59388.1"/>
    <property type="molecule type" value="Genomic_DNA"/>
</dbReference>
<dbReference type="AlphaFoldDB" id="A0A167S997"/>
<name>A0A167S997_CORFA</name>
<proteinExistence type="predicted"/>
<dbReference type="GeneID" id="30022615"/>
<accession>A0A167S997</accession>
<dbReference type="GO" id="GO:0006338">
    <property type="term" value="P:chromatin remodeling"/>
    <property type="evidence" value="ECO:0007669"/>
    <property type="project" value="UniProtKB-ARBA"/>
</dbReference>
<gene>
    <name evidence="4" type="ORF">ISF_06323</name>
</gene>
<dbReference type="RefSeq" id="XP_018702904.1">
    <property type="nucleotide sequence ID" value="XM_018849927.1"/>
</dbReference>
<dbReference type="PROSITE" id="PS50013">
    <property type="entry name" value="CHROMO_2"/>
    <property type="match status" value="1"/>
</dbReference>
<evidence type="ECO:0000256" key="2">
    <source>
        <dbReference type="SAM" id="MobiDB-lite"/>
    </source>
</evidence>
<dbReference type="Pfam" id="PF00385">
    <property type="entry name" value="Chromo"/>
    <property type="match status" value="1"/>
</dbReference>
<evidence type="ECO:0000256" key="1">
    <source>
        <dbReference type="ARBA" id="ARBA00011353"/>
    </source>
</evidence>
<dbReference type="STRING" id="1081104.A0A167S997"/>
<evidence type="ECO:0000313" key="4">
    <source>
        <dbReference type="EMBL" id="OAA59388.1"/>
    </source>
</evidence>
<evidence type="ECO:0000259" key="3">
    <source>
        <dbReference type="PROSITE" id="PS50013"/>
    </source>
</evidence>
<dbReference type="OrthoDB" id="433924at2759"/>
<feature type="domain" description="Chromo" evidence="3">
    <location>
        <begin position="207"/>
        <end position="255"/>
    </location>
</feature>
<dbReference type="Gene3D" id="2.40.50.40">
    <property type="match status" value="2"/>
</dbReference>
<keyword evidence="5" id="KW-1185">Reference proteome</keyword>
<dbReference type="InterPro" id="IPR023780">
    <property type="entry name" value="Chromo_domain"/>
</dbReference>